<dbReference type="AlphaFoldDB" id="A0A7I4Y053"/>
<proteinExistence type="predicted"/>
<evidence type="ECO:0000313" key="2">
    <source>
        <dbReference type="Proteomes" id="UP000025227"/>
    </source>
</evidence>
<evidence type="ECO:0000256" key="1">
    <source>
        <dbReference type="SAM" id="MobiDB-lite"/>
    </source>
</evidence>
<organism evidence="2 3">
    <name type="scientific">Haemonchus contortus</name>
    <name type="common">Barber pole worm</name>
    <dbReference type="NCBI Taxonomy" id="6289"/>
    <lineage>
        <taxon>Eukaryota</taxon>
        <taxon>Metazoa</taxon>
        <taxon>Ecdysozoa</taxon>
        <taxon>Nematoda</taxon>
        <taxon>Chromadorea</taxon>
        <taxon>Rhabditida</taxon>
        <taxon>Rhabditina</taxon>
        <taxon>Rhabditomorpha</taxon>
        <taxon>Strongyloidea</taxon>
        <taxon>Trichostrongylidae</taxon>
        <taxon>Haemonchus</taxon>
    </lineage>
</organism>
<reference evidence="3" key="1">
    <citation type="submission" date="2020-12" db="UniProtKB">
        <authorList>
            <consortium name="WormBaseParasite"/>
        </authorList>
    </citation>
    <scope>IDENTIFICATION</scope>
    <source>
        <strain evidence="3">MHco3</strain>
    </source>
</reference>
<sequence>MQHTVNVDNACLLACAWTGHSQQRSSSSAGRERERESAWNGEAVGVGRRPAPRSAAPIDRRDAQACGALDAVVDYTSTSTLRVARGARPGWPPGDVDPSESESVGRGPACSDSFAGLSTVVC</sequence>
<name>A0A7I4Y053_HAECO</name>
<feature type="region of interest" description="Disordered" evidence="1">
    <location>
        <begin position="18"/>
        <end position="58"/>
    </location>
</feature>
<protein>
    <submittedName>
        <fullName evidence="3">Uncharacterized protein</fullName>
    </submittedName>
</protein>
<dbReference type="Proteomes" id="UP000025227">
    <property type="component" value="Unplaced"/>
</dbReference>
<dbReference type="WBParaSite" id="HCON_00037210-00001">
    <property type="protein sequence ID" value="HCON_00037210-00001"/>
    <property type="gene ID" value="HCON_00037210"/>
</dbReference>
<accession>A0A7I4Y053</accession>
<feature type="region of interest" description="Disordered" evidence="1">
    <location>
        <begin position="84"/>
        <end position="108"/>
    </location>
</feature>
<keyword evidence="2" id="KW-1185">Reference proteome</keyword>
<evidence type="ECO:0000313" key="3">
    <source>
        <dbReference type="WBParaSite" id="HCON_00037210-00001"/>
    </source>
</evidence>